<sequence>MTGNARDAVASVKIAAGREAIWTALTTPEQIEKYFLGTHVTSTWEVGTPVTFAGEWQGKHYQDHGIVLAAEPPELLRVSHYSPLSGKPDVPENYHTVEYRIENDNDNTSLVTITQGNNTSEGEAAESEKTWLLVLTNLKELLEAS</sequence>
<dbReference type="InterPro" id="IPR013538">
    <property type="entry name" value="ASHA1/2-like_C"/>
</dbReference>
<evidence type="ECO:0000313" key="3">
    <source>
        <dbReference type="EMBL" id="MCH6471981.1"/>
    </source>
</evidence>
<dbReference type="EMBL" id="JAKZBV010000001">
    <property type="protein sequence ID" value="MCH6471981.1"/>
    <property type="molecule type" value="Genomic_DNA"/>
</dbReference>
<accession>A0ABS9U5L7</accession>
<proteinExistence type="inferred from homology"/>
<dbReference type="RefSeq" id="WP_241055902.1">
    <property type="nucleotide sequence ID" value="NZ_JAKZBV010000001.1"/>
</dbReference>
<comment type="caution">
    <text evidence="3">The sequence shown here is derived from an EMBL/GenBank/DDBJ whole genome shotgun (WGS) entry which is preliminary data.</text>
</comment>
<comment type="similarity">
    <text evidence="1">Belongs to the AHA1 family.</text>
</comment>
<dbReference type="InterPro" id="IPR023393">
    <property type="entry name" value="START-like_dom_sf"/>
</dbReference>
<reference evidence="3 4" key="1">
    <citation type="submission" date="2022-03" db="EMBL/GenBank/DDBJ databases">
        <title>Sinomonas sp. isolated from a soil.</title>
        <authorList>
            <person name="Han J."/>
            <person name="Kim D.-U."/>
        </authorList>
    </citation>
    <scope>NUCLEOTIDE SEQUENCE [LARGE SCALE GENOMIC DNA]</scope>
    <source>
        <strain evidence="3 4">5-5</strain>
    </source>
</reference>
<dbReference type="SUPFAM" id="SSF55961">
    <property type="entry name" value="Bet v1-like"/>
    <property type="match status" value="1"/>
</dbReference>
<name>A0ABS9U5L7_9MICC</name>
<evidence type="ECO:0000256" key="1">
    <source>
        <dbReference type="ARBA" id="ARBA00006817"/>
    </source>
</evidence>
<protein>
    <submittedName>
        <fullName evidence="3">SRPBCC domain-containing protein</fullName>
    </submittedName>
</protein>
<gene>
    <name evidence="3" type="ORF">L0M17_18755</name>
</gene>
<dbReference type="Proteomes" id="UP001202922">
    <property type="component" value="Unassembled WGS sequence"/>
</dbReference>
<keyword evidence="4" id="KW-1185">Reference proteome</keyword>
<organism evidence="3 4">
    <name type="scientific">Sinomonas terrae</name>
    <dbReference type="NCBI Taxonomy" id="2908838"/>
    <lineage>
        <taxon>Bacteria</taxon>
        <taxon>Bacillati</taxon>
        <taxon>Actinomycetota</taxon>
        <taxon>Actinomycetes</taxon>
        <taxon>Micrococcales</taxon>
        <taxon>Micrococcaceae</taxon>
        <taxon>Sinomonas</taxon>
    </lineage>
</organism>
<dbReference type="CDD" id="cd07814">
    <property type="entry name" value="SRPBCC_CalC_Aha1-like"/>
    <property type="match status" value="1"/>
</dbReference>
<dbReference type="Gene3D" id="3.30.530.20">
    <property type="match status" value="1"/>
</dbReference>
<dbReference type="Pfam" id="PF08327">
    <property type="entry name" value="AHSA1"/>
    <property type="match status" value="1"/>
</dbReference>
<evidence type="ECO:0000313" key="4">
    <source>
        <dbReference type="Proteomes" id="UP001202922"/>
    </source>
</evidence>
<feature type="domain" description="Activator of Hsp90 ATPase homologue 1/2-like C-terminal" evidence="2">
    <location>
        <begin position="16"/>
        <end position="143"/>
    </location>
</feature>
<evidence type="ECO:0000259" key="2">
    <source>
        <dbReference type="Pfam" id="PF08327"/>
    </source>
</evidence>